<accession>A0A2I0JG72</accession>
<protein>
    <submittedName>
        <fullName evidence="1">Uncharacterized protein</fullName>
    </submittedName>
</protein>
<dbReference type="Proteomes" id="UP000233551">
    <property type="component" value="Unassembled WGS sequence"/>
</dbReference>
<proteinExistence type="predicted"/>
<dbReference type="EMBL" id="PGOL01001713">
    <property type="protein sequence ID" value="PKI55267.1"/>
    <property type="molecule type" value="Genomic_DNA"/>
</dbReference>
<dbReference type="AlphaFoldDB" id="A0A2I0JG72"/>
<reference evidence="1 2" key="1">
    <citation type="submission" date="2017-11" db="EMBL/GenBank/DDBJ databases">
        <title>De-novo sequencing of pomegranate (Punica granatum L.) genome.</title>
        <authorList>
            <person name="Akparov Z."/>
            <person name="Amiraslanov A."/>
            <person name="Hajiyeva S."/>
            <person name="Abbasov M."/>
            <person name="Kaur K."/>
            <person name="Hamwieh A."/>
            <person name="Solovyev V."/>
            <person name="Salamov A."/>
            <person name="Braich B."/>
            <person name="Kosarev P."/>
            <person name="Mahmoud A."/>
            <person name="Hajiyev E."/>
            <person name="Babayeva S."/>
            <person name="Izzatullayeva V."/>
            <person name="Mammadov A."/>
            <person name="Mammadov A."/>
            <person name="Sharifova S."/>
            <person name="Ojaghi J."/>
            <person name="Eynullazada K."/>
            <person name="Bayramov B."/>
            <person name="Abdulazimova A."/>
            <person name="Shahmuradov I."/>
        </authorList>
    </citation>
    <scope>NUCLEOTIDE SEQUENCE [LARGE SCALE GENOMIC DNA]</scope>
    <source>
        <strain evidence="2">cv. AG2017</strain>
        <tissue evidence="1">Leaf</tissue>
    </source>
</reference>
<gene>
    <name evidence="1" type="ORF">CRG98_024283</name>
</gene>
<comment type="caution">
    <text evidence="1">The sequence shown here is derived from an EMBL/GenBank/DDBJ whole genome shotgun (WGS) entry which is preliminary data.</text>
</comment>
<name>A0A2I0JG72_PUNGR</name>
<keyword evidence="2" id="KW-1185">Reference proteome</keyword>
<organism evidence="1 2">
    <name type="scientific">Punica granatum</name>
    <name type="common">Pomegranate</name>
    <dbReference type="NCBI Taxonomy" id="22663"/>
    <lineage>
        <taxon>Eukaryota</taxon>
        <taxon>Viridiplantae</taxon>
        <taxon>Streptophyta</taxon>
        <taxon>Embryophyta</taxon>
        <taxon>Tracheophyta</taxon>
        <taxon>Spermatophyta</taxon>
        <taxon>Magnoliopsida</taxon>
        <taxon>eudicotyledons</taxon>
        <taxon>Gunneridae</taxon>
        <taxon>Pentapetalae</taxon>
        <taxon>rosids</taxon>
        <taxon>malvids</taxon>
        <taxon>Myrtales</taxon>
        <taxon>Lythraceae</taxon>
        <taxon>Punica</taxon>
    </lineage>
</organism>
<evidence type="ECO:0000313" key="2">
    <source>
        <dbReference type="Proteomes" id="UP000233551"/>
    </source>
</evidence>
<sequence length="195" mass="22011">MADKGKRLIEQDDIFSLIDFDVPEEEKIPDESSPVEQLNNNHGMKVKLMRKTAIPYRVPVDSQAYQNWKAILKDMENTEDGFFAKFLHMKGVDPQNPQSVSSKLADALNITDSLGAPLIPGTRIIPPGTHRAAQLEKLLKIYLEDTSVHGEKYRCPQSGERYAESNTENIQQLIQVLDALNKEISNEIGYLTLMI</sequence>
<evidence type="ECO:0000313" key="1">
    <source>
        <dbReference type="EMBL" id="PKI55267.1"/>
    </source>
</evidence>